<evidence type="ECO:0000256" key="2">
    <source>
        <dbReference type="ARBA" id="ARBA00022475"/>
    </source>
</evidence>
<feature type="transmembrane region" description="Helical" evidence="7">
    <location>
        <begin position="358"/>
        <end position="382"/>
    </location>
</feature>
<evidence type="ECO:0000313" key="11">
    <source>
        <dbReference type="Proteomes" id="UP000327030"/>
    </source>
</evidence>
<dbReference type="Pfam" id="PF02687">
    <property type="entry name" value="FtsX"/>
    <property type="match status" value="1"/>
</dbReference>
<evidence type="ECO:0000259" key="9">
    <source>
        <dbReference type="Pfam" id="PF12704"/>
    </source>
</evidence>
<reference evidence="11" key="1">
    <citation type="submission" date="2019-08" db="EMBL/GenBank/DDBJ databases">
        <title>Complete Genome Sequence of the Polysaccharide-Degrading Rumen Bacterium Pseudobutyrivibrio xylanivorans MA3014.</title>
        <authorList>
            <person name="Palevich N."/>
            <person name="Maclean P.H."/>
            <person name="Kelly W.J."/>
            <person name="Leahy S.C."/>
            <person name="Rakonjac J."/>
            <person name="Attwood G.T."/>
        </authorList>
    </citation>
    <scope>NUCLEOTIDE SEQUENCE [LARGE SCALE GENOMIC DNA]</scope>
    <source>
        <strain evidence="11">MA3014</strain>
    </source>
</reference>
<evidence type="ECO:0000256" key="3">
    <source>
        <dbReference type="ARBA" id="ARBA00022692"/>
    </source>
</evidence>
<evidence type="ECO:0000256" key="4">
    <source>
        <dbReference type="ARBA" id="ARBA00022989"/>
    </source>
</evidence>
<comment type="similarity">
    <text evidence="6">Belongs to the ABC-4 integral membrane protein family.</text>
</comment>
<feature type="domain" description="ABC3 transporter permease C-terminal" evidence="8">
    <location>
        <begin position="315"/>
        <end position="428"/>
    </location>
</feature>
<dbReference type="GO" id="GO:0005886">
    <property type="term" value="C:plasma membrane"/>
    <property type="evidence" value="ECO:0007669"/>
    <property type="project" value="UniProtKB-SubCell"/>
</dbReference>
<evidence type="ECO:0000256" key="6">
    <source>
        <dbReference type="ARBA" id="ARBA00038076"/>
    </source>
</evidence>
<dbReference type="EMBL" id="CP043028">
    <property type="protein sequence ID" value="QFJ53797.1"/>
    <property type="molecule type" value="Genomic_DNA"/>
</dbReference>
<feature type="transmembrane region" description="Helical" evidence="7">
    <location>
        <begin position="21"/>
        <end position="42"/>
    </location>
</feature>
<dbReference type="RefSeq" id="WP_151622293.1">
    <property type="nucleotide sequence ID" value="NZ_CP043028.1"/>
</dbReference>
<dbReference type="InterPro" id="IPR025857">
    <property type="entry name" value="MacB_PCD"/>
</dbReference>
<keyword evidence="3 7" id="KW-0812">Transmembrane</keyword>
<name>A0A5P6VMK3_PSEXY</name>
<organism evidence="10 11">
    <name type="scientific">Pseudobutyrivibrio xylanivorans</name>
    <dbReference type="NCBI Taxonomy" id="185007"/>
    <lineage>
        <taxon>Bacteria</taxon>
        <taxon>Bacillati</taxon>
        <taxon>Bacillota</taxon>
        <taxon>Clostridia</taxon>
        <taxon>Lachnospirales</taxon>
        <taxon>Lachnospiraceae</taxon>
        <taxon>Pseudobutyrivibrio</taxon>
    </lineage>
</organism>
<dbReference type="GO" id="GO:0022857">
    <property type="term" value="F:transmembrane transporter activity"/>
    <property type="evidence" value="ECO:0007669"/>
    <property type="project" value="TreeGrafter"/>
</dbReference>
<dbReference type="OrthoDB" id="9770036at2"/>
<dbReference type="PANTHER" id="PTHR30572">
    <property type="entry name" value="MEMBRANE COMPONENT OF TRANSPORTER-RELATED"/>
    <property type="match status" value="1"/>
</dbReference>
<gene>
    <name evidence="10" type="ORF">FXF36_02390</name>
</gene>
<sequence>MLFTENVLVALAGLKANIMRSLLTMLGIIIGIASVIAIMTVGNSITLIVNSTMQDMGANNLQMGVMQKSQDEETDDSGMSYGSGYIRDMTDEDLITKDMLKAFKEEYSDDIKYILLSEGVGNSGYGAPTAKVTEGSKSANVQIIGYNKSYMEFNNKEVLAGREFLNQDYIEGKKVCMVSDKMVERLYKGDFDKALGHEIEITQGNEYYTYYVVGVYKYVADSFSFGASDNPTTEVMIPLEAARIENHTQNKGYNFLMLVTSVNTDNNEFATTVRDYFNSHYYARNDAYEIAVISMASMMDQMNTMIGMIQLALSVIAGISLVVGGIGVMNIMLVSITERTKEIGTRKALGAKNSSIRLQFITESVVICVIGGIIGICFGIALGMVAVKLMGYEAVISASSIVIAVGFSMAIGIFFGYYPANKAAKLNPIDALRYE</sequence>
<dbReference type="InterPro" id="IPR003838">
    <property type="entry name" value="ABC3_permease_C"/>
</dbReference>
<keyword evidence="2" id="KW-1003">Cell membrane</keyword>
<evidence type="ECO:0000256" key="1">
    <source>
        <dbReference type="ARBA" id="ARBA00004651"/>
    </source>
</evidence>
<dbReference type="Pfam" id="PF12704">
    <property type="entry name" value="MacB_PCD"/>
    <property type="match status" value="1"/>
</dbReference>
<feature type="transmembrane region" description="Helical" evidence="7">
    <location>
        <begin position="394"/>
        <end position="418"/>
    </location>
</feature>
<comment type="subcellular location">
    <subcellularLocation>
        <location evidence="1">Cell membrane</location>
        <topology evidence="1">Multi-pass membrane protein</topology>
    </subcellularLocation>
</comment>
<dbReference type="KEGG" id="pxv:FXF36_02390"/>
<evidence type="ECO:0000259" key="8">
    <source>
        <dbReference type="Pfam" id="PF02687"/>
    </source>
</evidence>
<feature type="transmembrane region" description="Helical" evidence="7">
    <location>
        <begin position="311"/>
        <end position="337"/>
    </location>
</feature>
<accession>A0A5P6VMK3</accession>
<feature type="domain" description="MacB-like periplasmic core" evidence="9">
    <location>
        <begin position="21"/>
        <end position="268"/>
    </location>
</feature>
<dbReference type="AlphaFoldDB" id="A0A5P6VMK3"/>
<evidence type="ECO:0000313" key="10">
    <source>
        <dbReference type="EMBL" id="QFJ53797.1"/>
    </source>
</evidence>
<evidence type="ECO:0000256" key="5">
    <source>
        <dbReference type="ARBA" id="ARBA00023136"/>
    </source>
</evidence>
<keyword evidence="4 7" id="KW-1133">Transmembrane helix</keyword>
<dbReference type="PANTHER" id="PTHR30572:SF4">
    <property type="entry name" value="ABC TRANSPORTER PERMEASE YTRF"/>
    <property type="match status" value="1"/>
</dbReference>
<keyword evidence="5 7" id="KW-0472">Membrane</keyword>
<proteinExistence type="inferred from homology"/>
<evidence type="ECO:0000256" key="7">
    <source>
        <dbReference type="SAM" id="Phobius"/>
    </source>
</evidence>
<dbReference type="Proteomes" id="UP000327030">
    <property type="component" value="Chromosome 1"/>
</dbReference>
<dbReference type="InterPro" id="IPR050250">
    <property type="entry name" value="Macrolide_Exporter_MacB"/>
</dbReference>
<protein>
    <submittedName>
        <fullName evidence="10">FtsX-like permease family protein</fullName>
    </submittedName>
</protein>